<keyword evidence="3" id="KW-0272">Extracellular matrix</keyword>
<feature type="repeat" description="LDL-receptor class B" evidence="11">
    <location>
        <begin position="378"/>
        <end position="420"/>
    </location>
</feature>
<dbReference type="Pfam" id="PF00058">
    <property type="entry name" value="Ldl_recept_b"/>
    <property type="match status" value="3"/>
</dbReference>
<evidence type="ECO:0000259" key="13">
    <source>
        <dbReference type="PROSITE" id="PS50993"/>
    </source>
</evidence>
<keyword evidence="9" id="KW-0325">Glycoprotein</keyword>
<reference evidence="15" key="1">
    <citation type="submission" date="2025-08" db="UniProtKB">
        <authorList>
            <consortium name="RefSeq"/>
        </authorList>
    </citation>
    <scope>IDENTIFICATION</scope>
    <source>
        <tissue evidence="15">Testes</tissue>
    </source>
</reference>
<keyword evidence="4 10" id="KW-0245">EGF-like domain</keyword>
<evidence type="ECO:0000256" key="3">
    <source>
        <dbReference type="ARBA" id="ARBA00022530"/>
    </source>
</evidence>
<dbReference type="PROSITE" id="PS01187">
    <property type="entry name" value="EGF_CA"/>
    <property type="match status" value="1"/>
</dbReference>
<evidence type="ECO:0000256" key="6">
    <source>
        <dbReference type="ARBA" id="ARBA00022737"/>
    </source>
</evidence>
<keyword evidence="8" id="KW-1015">Disulfide bond</keyword>
<dbReference type="InterPro" id="IPR011042">
    <property type="entry name" value="6-blade_b-propeller_TolB-like"/>
</dbReference>
<dbReference type="SMART" id="SM00682">
    <property type="entry name" value="G2F"/>
    <property type="match status" value="1"/>
</dbReference>
<proteinExistence type="predicted"/>
<dbReference type="InterPro" id="IPR000033">
    <property type="entry name" value="LDLR_classB_rpt"/>
</dbReference>
<dbReference type="InterPro" id="IPR049883">
    <property type="entry name" value="NOTCH1_EGF-like"/>
</dbReference>
<feature type="domain" description="EGF-like" evidence="12">
    <location>
        <begin position="204"/>
        <end position="242"/>
    </location>
</feature>
<keyword evidence="5" id="KW-0732">Signal</keyword>
<dbReference type="Gene3D" id="2.40.155.10">
    <property type="entry name" value="Green fluorescent protein"/>
    <property type="match status" value="1"/>
</dbReference>
<name>A0ABM0M8G8_SACKO</name>
<dbReference type="InterPro" id="IPR018097">
    <property type="entry name" value="EGF_Ca-bd_CS"/>
</dbReference>
<dbReference type="SMART" id="SM00179">
    <property type="entry name" value="EGF_CA"/>
    <property type="match status" value="1"/>
</dbReference>
<comment type="caution">
    <text evidence="10">Lacks conserved residue(s) required for the propagation of feature annotation.</text>
</comment>
<sequence length="562" mass="62103">MERIDLHSYAVTNDGRSFTAVSRVPISIGYSMQALQPLGAVIGWVFAMTASKGKNGFGLTGGIFTRTADISFGSGERVTVKERFTGIDELGYMRMTAELDGTLPAIPPSTDITIEDYKETYTRLSPGRIRSSAERTLLIGEDPLEVNIDQTIEYEECIGDARQQANLIKAMRVSVTRNYVIYDRNEQILRYAMTSKVAPSTEPVYDPCLNNECHDKADCIVRGESYLCQCQTGFAGNGRFCDDIDECISGVSDCDSKANCVNQVGSFYCTCLPGYTGDGKTCKREDVSPSAGAFLLFAQGMGLYRLPLNDYEIGGRVVMKPRQIAIGVCYDCRDEFFYWTDVSNRRIYKSRYNGDDTEVVINSGLSSPEGIAIDWISRNMYWTDSGHDTIEVAYLNGLNQRVIISDGLVNPRAIAVDPVGSYLYWTDWNRDSPKIETSNLDGSERRVLVNTGLGLPNGLTLDSVNHQICWADAGEKKVECIGQTGNPDTRYVVTSEASQPFGLTNVDNQLYWTDWERDNIGTVSINGGNLGRPMQTPVGANGKLYGITAVTTCPQGKHILWF</sequence>
<protein>
    <submittedName>
        <fullName evidence="15">Nidogen-1-like</fullName>
    </submittedName>
</protein>
<keyword evidence="2" id="KW-0964">Secreted</keyword>
<dbReference type="InterPro" id="IPR009017">
    <property type="entry name" value="GFP"/>
</dbReference>
<evidence type="ECO:0000313" key="14">
    <source>
        <dbReference type="Proteomes" id="UP000694865"/>
    </source>
</evidence>
<dbReference type="SMART" id="SM00135">
    <property type="entry name" value="LY"/>
    <property type="match status" value="5"/>
</dbReference>
<dbReference type="InterPro" id="IPR001881">
    <property type="entry name" value="EGF-like_Ca-bd_dom"/>
</dbReference>
<keyword evidence="6" id="KW-0677">Repeat</keyword>
<dbReference type="InterPro" id="IPR006605">
    <property type="entry name" value="G2_nidogen/fibulin_G2F"/>
</dbReference>
<dbReference type="PANTHER" id="PTHR46513:SF6">
    <property type="entry name" value="NIDOGEN-1"/>
    <property type="match status" value="1"/>
</dbReference>
<dbReference type="PROSITE" id="PS50993">
    <property type="entry name" value="NIDOGEN_G2"/>
    <property type="match status" value="1"/>
</dbReference>
<feature type="repeat" description="LDL-receptor class B" evidence="11">
    <location>
        <begin position="421"/>
        <end position="465"/>
    </location>
</feature>
<evidence type="ECO:0000256" key="9">
    <source>
        <dbReference type="ARBA" id="ARBA00023180"/>
    </source>
</evidence>
<keyword evidence="7" id="KW-0106">Calcium</keyword>
<dbReference type="PROSITE" id="PS01186">
    <property type="entry name" value="EGF_2"/>
    <property type="match status" value="2"/>
</dbReference>
<dbReference type="PANTHER" id="PTHR46513">
    <property type="entry name" value="VITELLOGENIN RECEPTOR-LIKE PROTEIN-RELATED-RELATED"/>
    <property type="match status" value="1"/>
</dbReference>
<dbReference type="InterPro" id="IPR000742">
    <property type="entry name" value="EGF"/>
</dbReference>
<evidence type="ECO:0000256" key="1">
    <source>
        <dbReference type="ARBA" id="ARBA00004498"/>
    </source>
</evidence>
<feature type="repeat" description="LDL-receptor class B" evidence="11">
    <location>
        <begin position="335"/>
        <end position="377"/>
    </location>
</feature>
<organism evidence="14 15">
    <name type="scientific">Saccoglossus kowalevskii</name>
    <name type="common">Acorn worm</name>
    <dbReference type="NCBI Taxonomy" id="10224"/>
    <lineage>
        <taxon>Eukaryota</taxon>
        <taxon>Metazoa</taxon>
        <taxon>Hemichordata</taxon>
        <taxon>Enteropneusta</taxon>
        <taxon>Harrimaniidae</taxon>
        <taxon>Saccoglossus</taxon>
    </lineage>
</organism>
<evidence type="ECO:0000256" key="5">
    <source>
        <dbReference type="ARBA" id="ARBA00022729"/>
    </source>
</evidence>
<evidence type="ECO:0000256" key="11">
    <source>
        <dbReference type="PROSITE-ProRule" id="PRU00461"/>
    </source>
</evidence>
<feature type="domain" description="Nidogen G2 beta-barrel" evidence="13">
    <location>
        <begin position="1"/>
        <end position="207"/>
    </location>
</feature>
<accession>A0ABM0M8G8</accession>
<dbReference type="PROSITE" id="PS51120">
    <property type="entry name" value="LDLRB"/>
    <property type="match status" value="3"/>
</dbReference>
<evidence type="ECO:0000259" key="12">
    <source>
        <dbReference type="PROSITE" id="PS50026"/>
    </source>
</evidence>
<evidence type="ECO:0000256" key="10">
    <source>
        <dbReference type="PROSITE-ProRule" id="PRU00076"/>
    </source>
</evidence>
<dbReference type="SMART" id="SM00181">
    <property type="entry name" value="EGF"/>
    <property type="match status" value="2"/>
</dbReference>
<evidence type="ECO:0000313" key="15">
    <source>
        <dbReference type="RefSeq" id="XP_006816309.1"/>
    </source>
</evidence>
<dbReference type="PROSITE" id="PS00010">
    <property type="entry name" value="ASX_HYDROXYL"/>
    <property type="match status" value="1"/>
</dbReference>
<dbReference type="Pfam" id="PF07645">
    <property type="entry name" value="EGF_CA"/>
    <property type="match status" value="1"/>
</dbReference>
<comment type="subcellular location">
    <subcellularLocation>
        <location evidence="1">Secreted</location>
        <location evidence="1">Extracellular space</location>
        <location evidence="1">Extracellular matrix</location>
    </subcellularLocation>
</comment>
<dbReference type="SUPFAM" id="SSF63825">
    <property type="entry name" value="YWTD domain"/>
    <property type="match status" value="1"/>
</dbReference>
<gene>
    <name evidence="15" type="primary">LOC100369079</name>
</gene>
<evidence type="ECO:0000256" key="8">
    <source>
        <dbReference type="ARBA" id="ARBA00023157"/>
    </source>
</evidence>
<dbReference type="Gene3D" id="2.10.25.10">
    <property type="entry name" value="Laminin"/>
    <property type="match status" value="2"/>
</dbReference>
<dbReference type="Gene3D" id="2.120.10.30">
    <property type="entry name" value="TolB, C-terminal domain"/>
    <property type="match status" value="1"/>
</dbReference>
<dbReference type="RefSeq" id="XP_006816309.1">
    <property type="nucleotide sequence ID" value="XM_006816246.1"/>
</dbReference>
<evidence type="ECO:0000256" key="7">
    <source>
        <dbReference type="ARBA" id="ARBA00022837"/>
    </source>
</evidence>
<feature type="domain" description="EGF-like" evidence="12">
    <location>
        <begin position="243"/>
        <end position="283"/>
    </location>
</feature>
<keyword evidence="14" id="KW-1185">Reference proteome</keyword>
<dbReference type="InterPro" id="IPR009030">
    <property type="entry name" value="Growth_fac_rcpt_cys_sf"/>
</dbReference>
<dbReference type="CDD" id="cd00054">
    <property type="entry name" value="EGF_CA"/>
    <property type="match status" value="1"/>
</dbReference>
<dbReference type="Pfam" id="PF07474">
    <property type="entry name" value="G2F"/>
    <property type="match status" value="1"/>
</dbReference>
<evidence type="ECO:0000256" key="2">
    <source>
        <dbReference type="ARBA" id="ARBA00022525"/>
    </source>
</evidence>
<dbReference type="Proteomes" id="UP000694865">
    <property type="component" value="Unplaced"/>
</dbReference>
<dbReference type="InterPro" id="IPR050778">
    <property type="entry name" value="Cueball_EGF_LRP_Nidogen"/>
</dbReference>
<dbReference type="PROSITE" id="PS50026">
    <property type="entry name" value="EGF_3"/>
    <property type="match status" value="2"/>
</dbReference>
<evidence type="ECO:0000256" key="4">
    <source>
        <dbReference type="ARBA" id="ARBA00022536"/>
    </source>
</evidence>
<dbReference type="GeneID" id="100369079"/>
<dbReference type="InterPro" id="IPR000152">
    <property type="entry name" value="EGF-type_Asp/Asn_hydroxyl_site"/>
</dbReference>
<dbReference type="SUPFAM" id="SSF54511">
    <property type="entry name" value="GFP-like"/>
    <property type="match status" value="1"/>
</dbReference>
<dbReference type="SUPFAM" id="SSF57184">
    <property type="entry name" value="Growth factor receptor domain"/>
    <property type="match status" value="1"/>
</dbReference>